<evidence type="ECO:0000313" key="1">
    <source>
        <dbReference type="EMBL" id="JAI04705.1"/>
    </source>
</evidence>
<reference evidence="1" key="2">
    <citation type="journal article" date="2015" name="Fish Shellfish Immunol.">
        <title>Early steps in the European eel (Anguilla anguilla)-Vibrio vulnificus interaction in the gills: Role of the RtxA13 toxin.</title>
        <authorList>
            <person name="Callol A."/>
            <person name="Pajuelo D."/>
            <person name="Ebbesson L."/>
            <person name="Teles M."/>
            <person name="MacKenzie S."/>
            <person name="Amaro C."/>
        </authorList>
    </citation>
    <scope>NUCLEOTIDE SEQUENCE</scope>
</reference>
<proteinExistence type="predicted"/>
<accession>A0A0E9XPW8</accession>
<name>A0A0E9XPW8_ANGAN</name>
<sequence length="34" mass="3612">MISSLAFFSNPADVNMFVATLNCNTRGRCGSVTS</sequence>
<protein>
    <submittedName>
        <fullName evidence="1">Uncharacterized protein</fullName>
    </submittedName>
</protein>
<dbReference type="EMBL" id="GBXM01003873">
    <property type="protein sequence ID" value="JAI04705.1"/>
    <property type="molecule type" value="Transcribed_RNA"/>
</dbReference>
<organism evidence="1">
    <name type="scientific">Anguilla anguilla</name>
    <name type="common">European freshwater eel</name>
    <name type="synonym">Muraena anguilla</name>
    <dbReference type="NCBI Taxonomy" id="7936"/>
    <lineage>
        <taxon>Eukaryota</taxon>
        <taxon>Metazoa</taxon>
        <taxon>Chordata</taxon>
        <taxon>Craniata</taxon>
        <taxon>Vertebrata</taxon>
        <taxon>Euteleostomi</taxon>
        <taxon>Actinopterygii</taxon>
        <taxon>Neopterygii</taxon>
        <taxon>Teleostei</taxon>
        <taxon>Anguilliformes</taxon>
        <taxon>Anguillidae</taxon>
        <taxon>Anguilla</taxon>
    </lineage>
</organism>
<dbReference type="AlphaFoldDB" id="A0A0E9XPW8"/>
<reference evidence="1" key="1">
    <citation type="submission" date="2014-11" db="EMBL/GenBank/DDBJ databases">
        <authorList>
            <person name="Amaro Gonzalez C."/>
        </authorList>
    </citation>
    <scope>NUCLEOTIDE SEQUENCE</scope>
</reference>